<gene>
    <name evidence="2" type="ORF">ADEAN_000855400</name>
</gene>
<accession>A0A7G2CPK2</accession>
<dbReference type="AlphaFoldDB" id="A0A7G2CPK2"/>
<protein>
    <submittedName>
        <fullName evidence="2">Uncharacterized protein</fullName>
    </submittedName>
</protein>
<organism evidence="2 3">
    <name type="scientific">Angomonas deanei</name>
    <dbReference type="NCBI Taxonomy" id="59799"/>
    <lineage>
        <taxon>Eukaryota</taxon>
        <taxon>Discoba</taxon>
        <taxon>Euglenozoa</taxon>
        <taxon>Kinetoplastea</taxon>
        <taxon>Metakinetoplastina</taxon>
        <taxon>Trypanosomatida</taxon>
        <taxon>Trypanosomatidae</taxon>
        <taxon>Strigomonadinae</taxon>
        <taxon>Angomonas</taxon>
    </lineage>
</organism>
<reference evidence="2 3" key="1">
    <citation type="submission" date="2020-08" db="EMBL/GenBank/DDBJ databases">
        <authorList>
            <person name="Newling K."/>
            <person name="Davey J."/>
            <person name="Forrester S."/>
        </authorList>
    </citation>
    <scope>NUCLEOTIDE SEQUENCE [LARGE SCALE GENOMIC DNA]</scope>
    <source>
        <strain evidence="3">Crithidia deanei Carvalho (ATCC PRA-265)</strain>
    </source>
</reference>
<sequence length="346" mass="37284">MDYDEDEYFDNGMGFQFNNNNNNNFIPPVTPPPMYTMPAESTFPNRTNTIPVNNENSIPGQPAYTPTVASQPGYGLGFPPSASPNKPLAETPRERSIHSSNHGGEMRTPLRSNVGADPSITNRFFNGPTPKRASPSVPTNNTLHTSLNMSRASSSREPVVPASMLGAPGANPYYMFDNNNNNSMPPPPQQPTPSPVRVANTSDNSLNSGARNTNNNNNEALEQPYNVSVPPHTATVPPPPEALQVHRTPVNQSHTSSSNAHSGYVNSPSAVSSIHHPTDRLAVVTPAQNSSFASSNTASTTPSKFIYPRSAQRPPIILRHEVPQEDVPPARTPFCYRRSSAAAIAV</sequence>
<feature type="compositionally biased region" description="Low complexity" evidence="1">
    <location>
        <begin position="171"/>
        <end position="183"/>
    </location>
</feature>
<evidence type="ECO:0000313" key="3">
    <source>
        <dbReference type="Proteomes" id="UP000515908"/>
    </source>
</evidence>
<dbReference type="Proteomes" id="UP000515908">
    <property type="component" value="Chromosome 19"/>
</dbReference>
<feature type="region of interest" description="Disordered" evidence="1">
    <location>
        <begin position="54"/>
        <end position="221"/>
    </location>
</feature>
<name>A0A7G2CPK2_9TRYP</name>
<keyword evidence="3" id="KW-1185">Reference proteome</keyword>
<evidence type="ECO:0000313" key="2">
    <source>
        <dbReference type="EMBL" id="CAD2221027.1"/>
    </source>
</evidence>
<dbReference type="VEuPathDB" id="TriTrypDB:ADEAN_000855400"/>
<feature type="compositionally biased region" description="Low complexity" evidence="1">
    <location>
        <begin position="204"/>
        <end position="221"/>
    </location>
</feature>
<feature type="compositionally biased region" description="Polar residues" evidence="1">
    <location>
        <begin position="136"/>
        <end position="156"/>
    </location>
</feature>
<dbReference type="EMBL" id="LR877163">
    <property type="protein sequence ID" value="CAD2221027.1"/>
    <property type="molecule type" value="Genomic_DNA"/>
</dbReference>
<feature type="compositionally biased region" description="Polar residues" evidence="1">
    <location>
        <begin position="250"/>
        <end position="272"/>
    </location>
</feature>
<feature type="compositionally biased region" description="Pro residues" evidence="1">
    <location>
        <begin position="184"/>
        <end position="194"/>
    </location>
</feature>
<evidence type="ECO:0000256" key="1">
    <source>
        <dbReference type="SAM" id="MobiDB-lite"/>
    </source>
</evidence>
<proteinExistence type="predicted"/>
<feature type="region of interest" description="Disordered" evidence="1">
    <location>
        <begin position="250"/>
        <end position="273"/>
    </location>
</feature>